<protein>
    <submittedName>
        <fullName evidence="2">Epimerase</fullName>
    </submittedName>
</protein>
<dbReference type="PANTHER" id="PTHR43245:SF13">
    <property type="entry name" value="UDP-D-APIOSE_UDP-D-XYLOSE SYNTHASE 2"/>
    <property type="match status" value="1"/>
</dbReference>
<reference evidence="2 3" key="1">
    <citation type="submission" date="2018-02" db="EMBL/GenBank/DDBJ databases">
        <authorList>
            <person name="Cohen D.B."/>
            <person name="Kent A.D."/>
        </authorList>
    </citation>
    <scope>NUCLEOTIDE SEQUENCE [LARGE SCALE GENOMIC DNA]</scope>
    <source>
        <strain evidence="2 3">CCAP 1448/3</strain>
    </source>
</reference>
<dbReference type="EMBL" id="PVWJ01000050">
    <property type="protein sequence ID" value="PSB02733.1"/>
    <property type="molecule type" value="Genomic_DNA"/>
</dbReference>
<evidence type="ECO:0000313" key="3">
    <source>
        <dbReference type="Proteomes" id="UP000238762"/>
    </source>
</evidence>
<proteinExistence type="predicted"/>
<dbReference type="SUPFAM" id="SSF51735">
    <property type="entry name" value="NAD(P)-binding Rossmann-fold domains"/>
    <property type="match status" value="1"/>
</dbReference>
<comment type="caution">
    <text evidence="2">The sequence shown here is derived from an EMBL/GenBank/DDBJ whole genome shotgun (WGS) entry which is preliminary data.</text>
</comment>
<organism evidence="2 3">
    <name type="scientific">Merismopedia glauca CCAP 1448/3</name>
    <dbReference type="NCBI Taxonomy" id="1296344"/>
    <lineage>
        <taxon>Bacteria</taxon>
        <taxon>Bacillati</taxon>
        <taxon>Cyanobacteriota</taxon>
        <taxon>Cyanophyceae</taxon>
        <taxon>Synechococcales</taxon>
        <taxon>Merismopediaceae</taxon>
        <taxon>Merismopedia</taxon>
    </lineage>
</organism>
<gene>
    <name evidence="2" type="ORF">C7B64_11650</name>
</gene>
<evidence type="ECO:0000259" key="1">
    <source>
        <dbReference type="Pfam" id="PF01370"/>
    </source>
</evidence>
<dbReference type="InterPro" id="IPR036291">
    <property type="entry name" value="NAD(P)-bd_dom_sf"/>
</dbReference>
<sequence length="318" mass="35574">MSPKKIFITGASGCIGQYISELLIQETDYELYLLVRNPDKLKINYQARSGVNILVGDLQEIEKFSDLLPTMNQAILTAAAWGGELETTTVNITKTLKLLSLLSLENCEQVIYFSTASILDRDHNLLSEAGEIGTEYIRTKYECFTRLPEVAIAPRITSVFPTLVFGGGSDNKPLSHLSGGLSEVVKYIDIIRHLKADGSFHFIHGQDIAQVVLYLIQHPGEYAGQKLVLGNQCLTADEAVEQACHYLGKKVSWRIPLSLGLANVIINVFRIQMAAWDRFCLQYRHFNYHNPVNPARLGMKAYYPTLDDIFRTSGVSKN</sequence>
<dbReference type="InterPro" id="IPR050177">
    <property type="entry name" value="Lipid_A_modif_metabolic_enz"/>
</dbReference>
<feature type="domain" description="NAD-dependent epimerase/dehydratase" evidence="1">
    <location>
        <begin position="6"/>
        <end position="225"/>
    </location>
</feature>
<dbReference type="PANTHER" id="PTHR43245">
    <property type="entry name" value="BIFUNCTIONAL POLYMYXIN RESISTANCE PROTEIN ARNA"/>
    <property type="match status" value="1"/>
</dbReference>
<reference evidence="2 3" key="2">
    <citation type="submission" date="2018-03" db="EMBL/GenBank/DDBJ databases">
        <title>The ancient ancestry and fast evolution of plastids.</title>
        <authorList>
            <person name="Moore K.R."/>
            <person name="Magnabosco C."/>
            <person name="Momper L."/>
            <person name="Gold D.A."/>
            <person name="Bosak T."/>
            <person name="Fournier G.P."/>
        </authorList>
    </citation>
    <scope>NUCLEOTIDE SEQUENCE [LARGE SCALE GENOMIC DNA]</scope>
    <source>
        <strain evidence="2 3">CCAP 1448/3</strain>
    </source>
</reference>
<dbReference type="RefSeq" id="WP_106288825.1">
    <property type="nucleotide sequence ID" value="NZ_CAWNTC010000042.1"/>
</dbReference>
<name>A0A2T1C3P0_9CYAN</name>
<dbReference type="Pfam" id="PF01370">
    <property type="entry name" value="Epimerase"/>
    <property type="match status" value="1"/>
</dbReference>
<keyword evidence="3" id="KW-1185">Reference proteome</keyword>
<dbReference type="InterPro" id="IPR001509">
    <property type="entry name" value="Epimerase_deHydtase"/>
</dbReference>
<dbReference type="OrthoDB" id="504638at2"/>
<dbReference type="AlphaFoldDB" id="A0A2T1C3P0"/>
<accession>A0A2T1C3P0</accession>
<dbReference type="Gene3D" id="3.40.50.720">
    <property type="entry name" value="NAD(P)-binding Rossmann-like Domain"/>
    <property type="match status" value="1"/>
</dbReference>
<dbReference type="Proteomes" id="UP000238762">
    <property type="component" value="Unassembled WGS sequence"/>
</dbReference>
<evidence type="ECO:0000313" key="2">
    <source>
        <dbReference type="EMBL" id="PSB02733.1"/>
    </source>
</evidence>